<gene>
    <name evidence="3" type="ORF">HOP40_19950</name>
</gene>
<feature type="transmembrane region" description="Helical" evidence="2">
    <location>
        <begin position="54"/>
        <end position="82"/>
    </location>
</feature>
<evidence type="ECO:0000313" key="3">
    <source>
        <dbReference type="EMBL" id="QJY47806.1"/>
    </source>
</evidence>
<organism evidence="3 4">
    <name type="scientific">Pseudonocardia broussonetiae</name>
    <dbReference type="NCBI Taxonomy" id="2736640"/>
    <lineage>
        <taxon>Bacteria</taxon>
        <taxon>Bacillati</taxon>
        <taxon>Actinomycetota</taxon>
        <taxon>Actinomycetes</taxon>
        <taxon>Pseudonocardiales</taxon>
        <taxon>Pseudonocardiaceae</taxon>
        <taxon>Pseudonocardia</taxon>
    </lineage>
</organism>
<keyword evidence="4" id="KW-1185">Reference proteome</keyword>
<evidence type="ECO:0000256" key="2">
    <source>
        <dbReference type="SAM" id="Phobius"/>
    </source>
</evidence>
<feature type="transmembrane region" description="Helical" evidence="2">
    <location>
        <begin position="23"/>
        <end position="48"/>
    </location>
</feature>
<dbReference type="RefSeq" id="WP_172160828.1">
    <property type="nucleotide sequence ID" value="NZ_CP053564.1"/>
</dbReference>
<sequence length="496" mass="53014">MTTRSDERVPGPRLYGNWRPERGWGIGSLSTSATVAVFLAVLAPVLAISTVPRAALPLAGIGAVVIGAVVVRVGGVTAAEAVTRRFRFSRARAGGWTELSAGVLTDHPRAHDLPGVLAPLVPLDVDDGRGGRHALLWDRISGTLTAVLRCSPIGLDLADTAQTDLWVASWGVFLADLGYQPLVQHVAVTVDTAPSGGTTVRDHVAAALDPRAPALSRTVLDELVAITPTTAAEVDARLTVTFDPNRANPRPTDLFAAVVDVGRWLPGIETGLGTCGVAVLDRATTSWLTGRIRVAFDPAARSEITRLDDRAALLAWSEAGPVAAQESWETYRHDSGISVSWALREAPRQAVAPRVLASLLTPGPYPRRVTWLYEPYPADQAAAKVEAEVTSGQIRRAWAARTRRDETQRERDDRDRALQSAREEAEGAGVGRFTVYLTTTVTDPDDLPAAVADLEQRAGQAKLRLRRLRGAQAAGFAAALGVGINPAETARNRTRR</sequence>
<reference evidence="3 4" key="1">
    <citation type="submission" date="2020-05" db="EMBL/GenBank/DDBJ databases">
        <authorList>
            <person name="Mo P."/>
        </authorList>
    </citation>
    <scope>NUCLEOTIDE SEQUENCE [LARGE SCALE GENOMIC DNA]</scope>
    <source>
        <strain evidence="3 4">Gen01</strain>
    </source>
</reference>
<proteinExistence type="predicted"/>
<keyword evidence="2" id="KW-0472">Membrane</keyword>
<feature type="compositionally biased region" description="Basic and acidic residues" evidence="1">
    <location>
        <begin position="402"/>
        <end position="425"/>
    </location>
</feature>
<dbReference type="Proteomes" id="UP000505377">
    <property type="component" value="Chromosome"/>
</dbReference>
<evidence type="ECO:0000313" key="4">
    <source>
        <dbReference type="Proteomes" id="UP000505377"/>
    </source>
</evidence>
<dbReference type="InterPro" id="IPR049978">
    <property type="entry name" value="SCO6880-like"/>
</dbReference>
<dbReference type="AlphaFoldDB" id="A0A6M6JKB5"/>
<keyword evidence="2" id="KW-0812">Transmembrane</keyword>
<feature type="region of interest" description="Disordered" evidence="1">
    <location>
        <begin position="400"/>
        <end position="425"/>
    </location>
</feature>
<evidence type="ECO:0000256" key="1">
    <source>
        <dbReference type="SAM" id="MobiDB-lite"/>
    </source>
</evidence>
<dbReference type="EMBL" id="CP053564">
    <property type="protein sequence ID" value="QJY47806.1"/>
    <property type="molecule type" value="Genomic_DNA"/>
</dbReference>
<accession>A0A6M6JKB5</accession>
<name>A0A6M6JKB5_9PSEU</name>
<evidence type="ECO:0008006" key="5">
    <source>
        <dbReference type="Google" id="ProtNLM"/>
    </source>
</evidence>
<protein>
    <recommendedName>
        <fullName evidence="5">PrgI family protein</fullName>
    </recommendedName>
</protein>
<dbReference type="KEGG" id="pbro:HOP40_19950"/>
<dbReference type="NCBIfam" id="NF042935">
    <property type="entry name" value="SCO6880_fam"/>
    <property type="match status" value="1"/>
</dbReference>
<keyword evidence="2" id="KW-1133">Transmembrane helix</keyword>